<dbReference type="PANTHER" id="PTHR39324:SF1">
    <property type="entry name" value="CALCIUM DODECIN"/>
    <property type="match status" value="1"/>
</dbReference>
<dbReference type="EMBL" id="BBIO01000019">
    <property type="protein sequence ID" value="GAK46446.1"/>
    <property type="molecule type" value="Genomic_DNA"/>
</dbReference>
<evidence type="ECO:0008006" key="3">
    <source>
        <dbReference type="Google" id="ProtNLM"/>
    </source>
</evidence>
<dbReference type="eggNOG" id="COG3360">
    <property type="taxonomic scope" value="Bacteria"/>
</dbReference>
<dbReference type="SUPFAM" id="SSF89807">
    <property type="entry name" value="Dodecin-like"/>
    <property type="match status" value="1"/>
</dbReference>
<reference evidence="1 2" key="1">
    <citation type="submission" date="2014-07" db="EMBL/GenBank/DDBJ databases">
        <title>Tepidicaulis marinum gen. nov., sp. nov., a novel marine bacterium denitrifying nitrate to nitrous oxide strictly under microaerobic conditions.</title>
        <authorList>
            <person name="Takeuchi M."/>
            <person name="Yamagishi T."/>
            <person name="Kamagata Y."/>
            <person name="Oshima K."/>
            <person name="Hattori M."/>
            <person name="Katayama T."/>
            <person name="Hanada S."/>
            <person name="Tamaki H."/>
            <person name="Marumo K."/>
            <person name="Maeda H."/>
            <person name="Nedachi M."/>
            <person name="Iwasaki W."/>
            <person name="Suwa Y."/>
            <person name="Sakata S."/>
        </authorList>
    </citation>
    <scope>NUCLEOTIDE SEQUENCE [LARGE SCALE GENOMIC DNA]</scope>
    <source>
        <strain evidence="1 2">MA2</strain>
    </source>
</reference>
<sequence length="69" mass="7753">MSHVYGTSEIVGSSTKSIDDAINQAVETAAKSIKNLEWFEVTEQRGHIENGKVAHFQIMIKVGFRYEPK</sequence>
<comment type="caution">
    <text evidence="1">The sequence shown here is derived from an EMBL/GenBank/DDBJ whole genome shotgun (WGS) entry which is preliminary data.</text>
</comment>
<accession>A0A081BEH8</accession>
<dbReference type="Gene3D" id="3.30.1660.10">
    <property type="entry name" value="Flavin-binding protein dodecin"/>
    <property type="match status" value="1"/>
</dbReference>
<dbReference type="RefSeq" id="WP_045449043.1">
    <property type="nucleotide sequence ID" value="NZ_BBIO01000019.1"/>
</dbReference>
<dbReference type="STRING" id="1333998.M2A_2945"/>
<evidence type="ECO:0000313" key="1">
    <source>
        <dbReference type="EMBL" id="GAK46446.1"/>
    </source>
</evidence>
<dbReference type="InterPro" id="IPR025543">
    <property type="entry name" value="Dodecin-like"/>
</dbReference>
<organism evidence="1 2">
    <name type="scientific">Tepidicaulis marinus</name>
    <dbReference type="NCBI Taxonomy" id="1333998"/>
    <lineage>
        <taxon>Bacteria</taxon>
        <taxon>Pseudomonadati</taxon>
        <taxon>Pseudomonadota</taxon>
        <taxon>Alphaproteobacteria</taxon>
        <taxon>Hyphomicrobiales</taxon>
        <taxon>Parvibaculaceae</taxon>
        <taxon>Tepidicaulis</taxon>
    </lineage>
</organism>
<protein>
    <recommendedName>
        <fullName evidence="3">Dodecin flavoprotein</fullName>
    </recommendedName>
</protein>
<proteinExistence type="predicted"/>
<dbReference type="Pfam" id="PF07311">
    <property type="entry name" value="Dodecin"/>
    <property type="match status" value="1"/>
</dbReference>
<dbReference type="InterPro" id="IPR009923">
    <property type="entry name" value="Dodecin"/>
</dbReference>
<dbReference type="InterPro" id="IPR050049">
    <property type="entry name" value="Dodecin_bact"/>
</dbReference>
<name>A0A081BEH8_9HYPH</name>
<dbReference type="Proteomes" id="UP000028702">
    <property type="component" value="Unassembled WGS sequence"/>
</dbReference>
<dbReference type="InterPro" id="IPR036694">
    <property type="entry name" value="Dodecin-like_sf"/>
</dbReference>
<dbReference type="AlphaFoldDB" id="A0A081BEH8"/>
<dbReference type="NCBIfam" id="NF043052">
    <property type="entry name" value="DodecBact"/>
    <property type="match status" value="1"/>
</dbReference>
<evidence type="ECO:0000313" key="2">
    <source>
        <dbReference type="Proteomes" id="UP000028702"/>
    </source>
</evidence>
<gene>
    <name evidence="1" type="ORF">M2A_2945</name>
</gene>
<keyword evidence="2" id="KW-1185">Reference proteome</keyword>
<dbReference type="PANTHER" id="PTHR39324">
    <property type="entry name" value="CALCIUM DODECIN"/>
    <property type="match status" value="1"/>
</dbReference>